<feature type="compositionally biased region" description="Basic and acidic residues" evidence="1">
    <location>
        <begin position="167"/>
        <end position="195"/>
    </location>
</feature>
<feature type="region of interest" description="Disordered" evidence="1">
    <location>
        <begin position="68"/>
        <end position="89"/>
    </location>
</feature>
<dbReference type="EMBL" id="WNWR01000195">
    <property type="protein sequence ID" value="KAE9989278.1"/>
    <property type="molecule type" value="Genomic_DNA"/>
</dbReference>
<organism evidence="4 6">
    <name type="scientific">Venturia inaequalis</name>
    <name type="common">Apple scab fungus</name>
    <dbReference type="NCBI Taxonomy" id="5025"/>
    <lineage>
        <taxon>Eukaryota</taxon>
        <taxon>Fungi</taxon>
        <taxon>Dikarya</taxon>
        <taxon>Ascomycota</taxon>
        <taxon>Pezizomycotina</taxon>
        <taxon>Dothideomycetes</taxon>
        <taxon>Pleosporomycetidae</taxon>
        <taxon>Venturiales</taxon>
        <taxon>Venturiaceae</taxon>
        <taxon>Venturia</taxon>
    </lineage>
</organism>
<evidence type="ECO:0000313" key="4">
    <source>
        <dbReference type="EMBL" id="KAE9989278.1"/>
    </source>
</evidence>
<dbReference type="EMBL" id="WNWS01000173">
    <property type="protein sequence ID" value="KAE9976486.1"/>
    <property type="molecule type" value="Genomic_DNA"/>
</dbReference>
<evidence type="ECO:0000313" key="2">
    <source>
        <dbReference type="EMBL" id="KAE9975683.1"/>
    </source>
</evidence>
<feature type="compositionally biased region" description="Polar residues" evidence="1">
    <location>
        <begin position="72"/>
        <end position="84"/>
    </location>
</feature>
<evidence type="ECO:0000256" key="1">
    <source>
        <dbReference type="SAM" id="MobiDB-lite"/>
    </source>
</evidence>
<evidence type="ECO:0000313" key="6">
    <source>
        <dbReference type="Proteomes" id="UP000490939"/>
    </source>
</evidence>
<protein>
    <submittedName>
        <fullName evidence="4">Uncharacterized protein</fullName>
    </submittedName>
</protein>
<evidence type="ECO:0000313" key="3">
    <source>
        <dbReference type="EMBL" id="KAE9976486.1"/>
    </source>
</evidence>
<dbReference type="Proteomes" id="UP000433883">
    <property type="component" value="Unassembled WGS sequence"/>
</dbReference>
<proteinExistence type="predicted"/>
<sequence length="414" mass="47508">MSRRYCAVQLFIKRWTCPHVSRRTFANGNAKYNEAIAPRNTRELEKRARILKTWQDQLEKEQLDAESDLGLEQQQNSKPSSGTKNAPIWLPQRPVVRKVKIDATTAAVAGAIRYYLKPRKGNARAKAEQAAAADPMLQYALSPENISYRGDKLDEALDKAFQIGKGNSERDVPERRTGDTVDEGRDPRRRQAEEDWKRYAESKGMRRSFQLQHKSLNFTAAVTRWKRAHLPPAVHDSHTHTRRALNRVANSWVDILNPKFTKHQIHNFATEVSVFRRVMTERYHRGLQQNHPRLYLQFVLLNACFNIEPQMTEILLCLDDVLKDASFRNSPIGKDCEVFAQKLDFWMVQFAATSGDFIDRIGRYLEALSDEEIAIKLGTFNARAASAQLPYFNPAQYSGTIDPVFWPRAPPLGI</sequence>
<dbReference type="AlphaFoldDB" id="A0A8H3VKD1"/>
<keyword evidence="6" id="KW-1185">Reference proteome</keyword>
<reference evidence="4 6" key="1">
    <citation type="submission" date="2019-07" db="EMBL/GenBank/DDBJ databases">
        <title>Venturia inaequalis Genome Resource.</title>
        <authorList>
            <person name="Lichtner F.J."/>
        </authorList>
    </citation>
    <scope>NUCLEOTIDE SEQUENCE [LARGE SCALE GENOMIC DNA]</scope>
    <source>
        <strain evidence="3 5">120213</strain>
        <strain evidence="2">Bline_iso_100314</strain>
        <strain evidence="4 6">DMI_063113</strain>
    </source>
</reference>
<evidence type="ECO:0000313" key="5">
    <source>
        <dbReference type="Proteomes" id="UP000447873"/>
    </source>
</evidence>
<comment type="caution">
    <text evidence="4">The sequence shown here is derived from an EMBL/GenBank/DDBJ whole genome shotgun (WGS) entry which is preliminary data.</text>
</comment>
<accession>A0A8H3VKD1</accession>
<dbReference type="Proteomes" id="UP000490939">
    <property type="component" value="Unassembled WGS sequence"/>
</dbReference>
<name>A0A8H3VKD1_VENIN</name>
<gene>
    <name evidence="2" type="ORF">BLS_002491</name>
    <name evidence="4" type="ORF">EG327_002896</name>
    <name evidence="3" type="ORF">EG328_002602</name>
</gene>
<dbReference type="EMBL" id="WNWQ01000172">
    <property type="protein sequence ID" value="KAE9975683.1"/>
    <property type="molecule type" value="Genomic_DNA"/>
</dbReference>
<dbReference type="Proteomes" id="UP000447873">
    <property type="component" value="Unassembled WGS sequence"/>
</dbReference>
<feature type="region of interest" description="Disordered" evidence="1">
    <location>
        <begin position="162"/>
        <end position="195"/>
    </location>
</feature>